<keyword evidence="7" id="KW-0479">Metal-binding</keyword>
<evidence type="ECO:0000256" key="8">
    <source>
        <dbReference type="ARBA" id="ARBA00022741"/>
    </source>
</evidence>
<dbReference type="NCBIfam" id="TIGR02776">
    <property type="entry name" value="NHEJ_ligase_prk"/>
    <property type="match status" value="1"/>
</dbReference>
<dbReference type="SUPFAM" id="SSF50249">
    <property type="entry name" value="Nucleic acid-binding proteins"/>
    <property type="match status" value="1"/>
</dbReference>
<dbReference type="PROSITE" id="PS50160">
    <property type="entry name" value="DNA_LIGASE_A3"/>
    <property type="match status" value="1"/>
</dbReference>
<dbReference type="InterPro" id="IPR014143">
    <property type="entry name" value="NHEJ_ligase_prk"/>
</dbReference>
<dbReference type="InterPro" id="IPR014144">
    <property type="entry name" value="LigD_PE_domain"/>
</dbReference>
<dbReference type="NCBIfam" id="TIGR02779">
    <property type="entry name" value="NHEJ_ligase_lig"/>
    <property type="match status" value="1"/>
</dbReference>
<dbReference type="AlphaFoldDB" id="B9K4A7"/>
<keyword evidence="12" id="KW-0067">ATP-binding</keyword>
<comment type="catalytic activity">
    <reaction evidence="20">
        <text>ATP + (deoxyribonucleotide)n-3'-hydroxyl + 5'-phospho-(deoxyribonucleotide)m = (deoxyribonucleotide)n+m + AMP + diphosphate.</text>
        <dbReference type="EC" id="6.5.1.1"/>
    </reaction>
</comment>
<keyword evidence="13" id="KW-0239">DNA-directed DNA polymerase</keyword>
<dbReference type="CDD" id="cd04862">
    <property type="entry name" value="PaeLigD_Pol_like"/>
    <property type="match status" value="1"/>
</dbReference>
<dbReference type="Gene3D" id="2.40.50.140">
    <property type="entry name" value="Nucleic acid-binding proteins"/>
    <property type="match status" value="1"/>
</dbReference>
<evidence type="ECO:0000256" key="17">
    <source>
        <dbReference type="ARBA" id="ARBA00023211"/>
    </source>
</evidence>
<evidence type="ECO:0000256" key="21">
    <source>
        <dbReference type="SAM" id="MobiDB-lite"/>
    </source>
</evidence>
<evidence type="ECO:0000256" key="7">
    <source>
        <dbReference type="ARBA" id="ARBA00022723"/>
    </source>
</evidence>
<keyword evidence="15" id="KW-0233">DNA recombination</keyword>
<keyword evidence="16" id="KW-0234">DNA repair</keyword>
<dbReference type="Proteomes" id="UP000001596">
    <property type="component" value="Plasmid pTiS4"/>
</dbReference>
<evidence type="ECO:0000256" key="3">
    <source>
        <dbReference type="ARBA" id="ARBA00022598"/>
    </source>
</evidence>
<gene>
    <name evidence="23" type="primary">ligD</name>
    <name evidence="23" type="ordered locus">Avi_8017</name>
</gene>
<feature type="region of interest" description="Disordered" evidence="21">
    <location>
        <begin position="1"/>
        <end position="26"/>
    </location>
</feature>
<dbReference type="GO" id="GO:0003887">
    <property type="term" value="F:DNA-directed DNA polymerase activity"/>
    <property type="evidence" value="ECO:0007669"/>
    <property type="project" value="UniProtKB-KW"/>
</dbReference>
<feature type="compositionally biased region" description="Basic and acidic residues" evidence="21">
    <location>
        <begin position="546"/>
        <end position="559"/>
    </location>
</feature>
<evidence type="ECO:0000256" key="15">
    <source>
        <dbReference type="ARBA" id="ARBA00023172"/>
    </source>
</evidence>
<dbReference type="NCBIfam" id="NF004628">
    <property type="entry name" value="PRK05972.1"/>
    <property type="match status" value="1"/>
</dbReference>
<dbReference type="SUPFAM" id="SSF56091">
    <property type="entry name" value="DNA ligase/mRNA capping enzyme, catalytic domain"/>
    <property type="match status" value="1"/>
</dbReference>
<dbReference type="Pfam" id="PF21686">
    <property type="entry name" value="LigD_Prim-Pol"/>
    <property type="match status" value="1"/>
</dbReference>
<dbReference type="Pfam" id="PF01068">
    <property type="entry name" value="DNA_ligase_A_M"/>
    <property type="match status" value="1"/>
</dbReference>
<organism evidence="23 24">
    <name type="scientific">Allorhizobium ampelinum (strain ATCC BAA-846 / DSM 112012 / S4)</name>
    <name type="common">Agrobacterium vitis (strain S4)</name>
    <dbReference type="NCBI Taxonomy" id="311402"/>
    <lineage>
        <taxon>Bacteria</taxon>
        <taxon>Pseudomonadati</taxon>
        <taxon>Pseudomonadota</taxon>
        <taxon>Alphaproteobacteria</taxon>
        <taxon>Hyphomicrobiales</taxon>
        <taxon>Rhizobiaceae</taxon>
        <taxon>Rhizobium/Agrobacterium group</taxon>
        <taxon>Allorhizobium</taxon>
        <taxon>Allorhizobium ampelinum</taxon>
    </lineage>
</organism>
<evidence type="ECO:0000256" key="14">
    <source>
        <dbReference type="ARBA" id="ARBA00023125"/>
    </source>
</evidence>
<keyword evidence="8" id="KW-0547">Nucleotide-binding</keyword>
<dbReference type="GO" id="GO:0005524">
    <property type="term" value="F:ATP binding"/>
    <property type="evidence" value="ECO:0007669"/>
    <property type="project" value="UniProtKB-KW"/>
</dbReference>
<dbReference type="Gene3D" id="3.30.470.30">
    <property type="entry name" value="DNA ligase/mRNA capping enzyme"/>
    <property type="match status" value="1"/>
</dbReference>
<keyword evidence="23" id="KW-0614">Plasmid</keyword>
<dbReference type="EC" id="6.5.1.1" evidence="2"/>
<dbReference type="Gene3D" id="3.90.920.10">
    <property type="entry name" value="DNA primase, PRIM domain"/>
    <property type="match status" value="1"/>
</dbReference>
<evidence type="ECO:0000256" key="1">
    <source>
        <dbReference type="ARBA" id="ARBA00001936"/>
    </source>
</evidence>
<keyword evidence="6" id="KW-0540">Nuclease</keyword>
<evidence type="ECO:0000256" key="4">
    <source>
        <dbReference type="ARBA" id="ARBA00022679"/>
    </source>
</evidence>
<keyword evidence="5" id="KW-0548">Nucleotidyltransferase</keyword>
<sequence length="893" mass="98374">MPDNLSKYREKRDFKKTAEPSGEVGVKSSNRRRFVIQKHDATRLHYDLRIEMDGVFKSWAVTKGPSLDPHDKRLAVEVEDHPLDYGDFEGTIPKGQYGGGTVMLWDRGYWEPEGNKTAEQALAKGDFKFTLEGERLHGSFVLVRMRGREGEKRTNWLLIKHHDDHAVEENGAAILEENDTSVASGRTMEAIASGKGRKPKPFMTQGSVVEADAVWDSTEGLAADERKAGTKTKAKPTKKAAAAAKQPNTGMPEFVPPQLCETFSRPPSAEGWIHEVKFDGYRIQMRVVDGNVTLKTRKGLDWTAKWPAIAKAASSLPDCIIDGEICALDNHGAPDFAALQAALSEEKTDDLVFFGFDLLFEGEEDLREAPLTERKERLSAMLSDAGDDPRLRFVEHFETGGDAVLKSACRLSLEGIVSKKGDAPYQSGRSDTWTKSKCRAGHEVVIGAYATTNGAFRSLLVGVYRGDHFVYVGRVGTGYGAKVVDQILPKLQALEASKSPFTGIGAPKKAAEIVWLKPELVAEIEFAGWTADGQVRQAAFKGLREDKPAKEVEAEKPAEPAEVDTPDPETARKPAPTPTTSSRLRKGAKVDVMGVLVSSPDKELWPDALDGEPVTKVDLAHYYEAVGPWLIDHIKGRPCSIIRTPDGIGGEQFFQRHAMQGTSNLIEQVKVSGDKQPYLQIGRVEGLAAIAQIGGAELHPWNCEPYQPEVPGRLVFDLDPGPDVDFATVVEGAREIRDRLEELGLVSFCKTTGGKGLHVVTPLAVPKGKKLSWDEGKAFAHDVCLQMARDNPELYLTKMSKAQREGRIFLDYLRNDRTSTAVAPLSPRARPGATVSMPLNWAQVKKGLDPKRFTIRTVPGLLKDNTAWQDYCDGQRPLEQAIKRLEKLMRRAA</sequence>
<geneLocation type="plasmid" evidence="23 24">
    <name>pTiS4</name>
</geneLocation>
<dbReference type="InterPro" id="IPR012310">
    <property type="entry name" value="DNA_ligase_ATP-dep_cent"/>
</dbReference>
<dbReference type="GO" id="GO:0004527">
    <property type="term" value="F:exonuclease activity"/>
    <property type="evidence" value="ECO:0007669"/>
    <property type="project" value="UniProtKB-KW"/>
</dbReference>
<dbReference type="NCBIfam" id="TIGR02778">
    <property type="entry name" value="ligD_pol"/>
    <property type="match status" value="1"/>
</dbReference>
<proteinExistence type="predicted"/>
<dbReference type="Pfam" id="PF13298">
    <property type="entry name" value="LigD_N"/>
    <property type="match status" value="1"/>
</dbReference>
<reference evidence="23 24" key="1">
    <citation type="journal article" date="2009" name="J. Bacteriol.">
        <title>Genome sequences of three Agrobacterium biovars help elucidate the evolution of multichromosome genomes in bacteria.</title>
        <authorList>
            <person name="Slater S.C."/>
            <person name="Goldman B.S."/>
            <person name="Goodner B."/>
            <person name="Setubal J.C."/>
            <person name="Farrand S.K."/>
            <person name="Nester E.W."/>
            <person name="Burr T.J."/>
            <person name="Banta L."/>
            <person name="Dickerman A.W."/>
            <person name="Paulsen I."/>
            <person name="Otten L."/>
            <person name="Suen G."/>
            <person name="Welch R."/>
            <person name="Almeida N.F."/>
            <person name="Arnold F."/>
            <person name="Burton O.T."/>
            <person name="Du Z."/>
            <person name="Ewing A."/>
            <person name="Godsy E."/>
            <person name="Heisel S."/>
            <person name="Houmiel K.L."/>
            <person name="Jhaveri J."/>
            <person name="Lu J."/>
            <person name="Miller N.M."/>
            <person name="Norton S."/>
            <person name="Chen Q."/>
            <person name="Phoolcharoen W."/>
            <person name="Ohlin V."/>
            <person name="Ondrusek D."/>
            <person name="Pride N."/>
            <person name="Stricklin S.L."/>
            <person name="Sun J."/>
            <person name="Wheeler C."/>
            <person name="Wilson L."/>
            <person name="Zhu H."/>
            <person name="Wood D.W."/>
        </authorList>
    </citation>
    <scope>NUCLEOTIDE SEQUENCE [LARGE SCALE GENOMIC DNA]</scope>
    <source>
        <strain evidence="24">S4 / ATCC BAA-846</strain>
        <plasmid evidence="23 24">pTiS4</plasmid>
    </source>
</reference>
<feature type="region of interest" description="Disordered" evidence="21">
    <location>
        <begin position="546"/>
        <end position="586"/>
    </location>
</feature>
<evidence type="ECO:0000256" key="16">
    <source>
        <dbReference type="ARBA" id="ARBA00023204"/>
    </source>
</evidence>
<dbReference type="GO" id="GO:0006310">
    <property type="term" value="P:DNA recombination"/>
    <property type="evidence" value="ECO:0007669"/>
    <property type="project" value="UniProtKB-KW"/>
</dbReference>
<dbReference type="InterPro" id="IPR033651">
    <property type="entry name" value="PaeLigD_Pol-like"/>
</dbReference>
<keyword evidence="14" id="KW-0238">DNA-binding</keyword>
<evidence type="ECO:0000256" key="12">
    <source>
        <dbReference type="ARBA" id="ARBA00022840"/>
    </source>
</evidence>
<keyword evidence="3 23" id="KW-0436">Ligase</keyword>
<feature type="domain" description="ATP-dependent DNA ligase family profile" evidence="22">
    <location>
        <begin position="344"/>
        <end position="481"/>
    </location>
</feature>
<evidence type="ECO:0000313" key="24">
    <source>
        <dbReference type="Proteomes" id="UP000001596"/>
    </source>
</evidence>
<evidence type="ECO:0000256" key="20">
    <source>
        <dbReference type="ARBA" id="ARBA00034003"/>
    </source>
</evidence>
<protein>
    <recommendedName>
        <fullName evidence="2">DNA ligase (ATP)</fullName>
        <ecNumber evidence="2">6.5.1.1</ecNumber>
    </recommendedName>
    <alternativeName>
        <fullName evidence="19">NHEJ DNA polymerase</fullName>
    </alternativeName>
</protein>
<evidence type="ECO:0000313" key="23">
    <source>
        <dbReference type="EMBL" id="ACM39557.1"/>
    </source>
</evidence>
<evidence type="ECO:0000256" key="6">
    <source>
        <dbReference type="ARBA" id="ARBA00022722"/>
    </source>
</evidence>
<keyword evidence="4" id="KW-0808">Transferase</keyword>
<feature type="compositionally biased region" description="Basic residues" evidence="21">
    <location>
        <begin position="229"/>
        <end position="238"/>
    </location>
</feature>
<dbReference type="InterPro" id="IPR052171">
    <property type="entry name" value="NHEJ_LigD"/>
</dbReference>
<keyword evidence="18" id="KW-0511">Multifunctional enzyme</keyword>
<evidence type="ECO:0000256" key="18">
    <source>
        <dbReference type="ARBA" id="ARBA00023268"/>
    </source>
</evidence>
<keyword evidence="10" id="KW-0378">Hydrolase</keyword>
<name>B9K4A7_ALLAM</name>
<dbReference type="InterPro" id="IPR014145">
    <property type="entry name" value="LigD_pol_dom"/>
</dbReference>
<keyword evidence="24" id="KW-1185">Reference proteome</keyword>
<keyword evidence="17" id="KW-0464">Manganese</keyword>
<dbReference type="GO" id="GO:0003677">
    <property type="term" value="F:DNA binding"/>
    <property type="evidence" value="ECO:0007669"/>
    <property type="project" value="UniProtKB-KW"/>
</dbReference>
<dbReference type="RefSeq" id="WP_012648924.1">
    <property type="nucleotide sequence ID" value="NC_011982.1"/>
</dbReference>
<dbReference type="InterPro" id="IPR012309">
    <property type="entry name" value="DNA_ligase_ATP-dep_C"/>
</dbReference>
<dbReference type="GO" id="GO:0006281">
    <property type="term" value="P:DNA repair"/>
    <property type="evidence" value="ECO:0007669"/>
    <property type="project" value="UniProtKB-KW"/>
</dbReference>
<evidence type="ECO:0000256" key="11">
    <source>
        <dbReference type="ARBA" id="ARBA00022839"/>
    </source>
</evidence>
<evidence type="ECO:0000256" key="19">
    <source>
        <dbReference type="ARBA" id="ARBA00029943"/>
    </source>
</evidence>
<feature type="compositionally biased region" description="Basic and acidic residues" evidence="21">
    <location>
        <begin position="1"/>
        <end position="18"/>
    </location>
</feature>
<dbReference type="PANTHER" id="PTHR42705">
    <property type="entry name" value="BIFUNCTIONAL NON-HOMOLOGOUS END JOINING PROTEIN LIGD"/>
    <property type="match status" value="1"/>
</dbReference>
<evidence type="ECO:0000256" key="5">
    <source>
        <dbReference type="ARBA" id="ARBA00022695"/>
    </source>
</evidence>
<dbReference type="GO" id="GO:0003910">
    <property type="term" value="F:DNA ligase (ATP) activity"/>
    <property type="evidence" value="ECO:0007669"/>
    <property type="project" value="UniProtKB-EC"/>
</dbReference>
<dbReference type="Pfam" id="PF04679">
    <property type="entry name" value="DNA_ligase_A_C"/>
    <property type="match status" value="1"/>
</dbReference>
<evidence type="ECO:0000256" key="13">
    <source>
        <dbReference type="ARBA" id="ARBA00022932"/>
    </source>
</evidence>
<comment type="cofactor">
    <cofactor evidence="1">
        <name>Mn(2+)</name>
        <dbReference type="ChEBI" id="CHEBI:29035"/>
    </cofactor>
</comment>
<dbReference type="HOGENOM" id="CLU_008325_0_1_5"/>
<keyword evidence="11" id="KW-0269">Exonuclease</keyword>
<accession>B9K4A7</accession>
<evidence type="ECO:0000256" key="2">
    <source>
        <dbReference type="ARBA" id="ARBA00012727"/>
    </source>
</evidence>
<dbReference type="EMBL" id="CP000637">
    <property type="protein sequence ID" value="ACM39557.1"/>
    <property type="molecule type" value="Genomic_DNA"/>
</dbReference>
<dbReference type="KEGG" id="avi:Avi_8017"/>
<keyword evidence="9" id="KW-0227">DNA damage</keyword>
<dbReference type="InterPro" id="IPR014146">
    <property type="entry name" value="LigD_ligase_dom"/>
</dbReference>
<dbReference type="Gene3D" id="3.30.1490.70">
    <property type="match status" value="1"/>
</dbReference>
<dbReference type="CDD" id="cd07906">
    <property type="entry name" value="Adenylation_DNA_ligase_LigD_LigC"/>
    <property type="match status" value="1"/>
</dbReference>
<feature type="region of interest" description="Disordered" evidence="21">
    <location>
        <begin position="225"/>
        <end position="254"/>
    </location>
</feature>
<dbReference type="NCBIfam" id="TIGR02777">
    <property type="entry name" value="LigD_PE_dom"/>
    <property type="match status" value="1"/>
</dbReference>
<dbReference type="PANTHER" id="PTHR42705:SF2">
    <property type="entry name" value="BIFUNCTIONAL NON-HOMOLOGOUS END JOINING PROTEIN LIGD"/>
    <property type="match status" value="1"/>
</dbReference>
<evidence type="ECO:0000256" key="10">
    <source>
        <dbReference type="ARBA" id="ARBA00022801"/>
    </source>
</evidence>
<evidence type="ECO:0000256" key="9">
    <source>
        <dbReference type="ARBA" id="ARBA00022763"/>
    </source>
</evidence>
<evidence type="ECO:0000259" key="22">
    <source>
        <dbReference type="PROSITE" id="PS50160"/>
    </source>
</evidence>
<dbReference type="CDD" id="cd07971">
    <property type="entry name" value="OBF_DNA_ligase_LigD"/>
    <property type="match status" value="1"/>
</dbReference>
<dbReference type="InterPro" id="IPR012340">
    <property type="entry name" value="NA-bd_OB-fold"/>
</dbReference>
<dbReference type="GO" id="GO:0046872">
    <property type="term" value="F:metal ion binding"/>
    <property type="evidence" value="ECO:0007669"/>
    <property type="project" value="UniProtKB-KW"/>
</dbReference>